<evidence type="ECO:0000313" key="2">
    <source>
        <dbReference type="EMBL" id="GAA3797172.1"/>
    </source>
</evidence>
<gene>
    <name evidence="2" type="ORF">GCM10022403_033870</name>
</gene>
<feature type="region of interest" description="Disordered" evidence="1">
    <location>
        <begin position="1582"/>
        <end position="1603"/>
    </location>
</feature>
<accession>A0ABP7HMN3</accession>
<feature type="region of interest" description="Disordered" evidence="1">
    <location>
        <begin position="1256"/>
        <end position="1283"/>
    </location>
</feature>
<comment type="caution">
    <text evidence="2">The sequence shown here is derived from an EMBL/GenBank/DDBJ whole genome shotgun (WGS) entry which is preliminary data.</text>
</comment>
<feature type="region of interest" description="Disordered" evidence="1">
    <location>
        <begin position="647"/>
        <end position="692"/>
    </location>
</feature>
<dbReference type="Proteomes" id="UP001501009">
    <property type="component" value="Unassembled WGS sequence"/>
</dbReference>
<feature type="compositionally biased region" description="Low complexity" evidence="1">
    <location>
        <begin position="1056"/>
        <end position="1073"/>
    </location>
</feature>
<reference evidence="3" key="1">
    <citation type="journal article" date="2019" name="Int. J. Syst. Evol. Microbiol.">
        <title>The Global Catalogue of Microorganisms (GCM) 10K type strain sequencing project: providing services to taxonomists for standard genome sequencing and annotation.</title>
        <authorList>
            <consortium name="The Broad Institute Genomics Platform"/>
            <consortium name="The Broad Institute Genome Sequencing Center for Infectious Disease"/>
            <person name="Wu L."/>
            <person name="Ma J."/>
        </authorList>
    </citation>
    <scope>NUCLEOTIDE SEQUENCE [LARGE SCALE GENOMIC DNA]</scope>
    <source>
        <strain evidence="3">JCM 17138</strain>
    </source>
</reference>
<keyword evidence="3" id="KW-1185">Reference proteome</keyword>
<proteinExistence type="predicted"/>
<evidence type="ECO:0000313" key="3">
    <source>
        <dbReference type="Proteomes" id="UP001501009"/>
    </source>
</evidence>
<organism evidence="2 3">
    <name type="scientific">Streptomyces coacervatus</name>
    <dbReference type="NCBI Taxonomy" id="647381"/>
    <lineage>
        <taxon>Bacteria</taxon>
        <taxon>Bacillati</taxon>
        <taxon>Actinomycetota</taxon>
        <taxon>Actinomycetes</taxon>
        <taxon>Kitasatosporales</taxon>
        <taxon>Streptomycetaceae</taxon>
        <taxon>Streptomyces</taxon>
    </lineage>
</organism>
<sequence>MRAPVRAAACEPLTSGDSRKRAANPLPWVMKVRYISLVGSVGGTAPDTEAHTPHYGGHRMPNNTVPMLVADAMTREGLSEADTVYDTDANSVAVSLTLLGFSVRNRAGRFDFIETDGTLHPRGYKTRGPVTSWARKRAAKATPGAPISEAAPVDEIPDPVADAQEAQDKDAEAFRVKATRAHDRVVKGHKRVMAAHERAHAALTRAEAARERAEAAEATESERAYVRVAEADALMWTNTPGATEYRHAFGAFVSARFDAEFLPVSEACAEAYAYAEAAEAATGTEYENGDGKDVPGVEQCAEDADHARKETKIEYGVFEPSPWSGKWSASRFDAETGCDLICAHARDMAAAVRHAEAAAEAAEAAAEQAEAWADAAEEQTDTAEYESDALFALGADDAQRALARAYWGVSDVVAEEAAENAAEAAERAPSPVAVAVAAPVAAERPAQAEWPAVMVPAGVARWESQEAEGAPLTVAGPRGEVQVWYAGYWDVCWGHCPMQHAHKGGTCGCAHVLRPVLLCDGEGESYTWQDCPECMARELKTDVDTVWSLAPEGARADVVRASVVAESWYVAEEWEGGRTPDGANLDARETAAVAVADVEATVRALESTPGATMGALETSLYEVREAARVVESWADHVWEVDRENARRAEAAERQTTGDVATPEMGTCTEPNADVAPEGEAADDTPEAAPVATGPKVVPVAETVRRARTAQADAEAVMWDAQTSVNDLAETYGKRESLRLSWDQEEGLRKSLAREREAAARATQAAFQARVTADSWQRDSEHAAADMDAMRARTARLFSGEGDGRSRWVSADGRTVIALALPAAADAVSDVDARYADVLAGAIAAKDSGRVLKSTGIPNKKTHARGPGADFKSAVVRASQPLVNPWKAPRIPSEGKPLMDDALSGFADAGDVVAETEAAPGVWLPMAAVRVADTAGANGWTVAMERHEGGSVVIVRAAGVIERKGRDGETATVAGECVAVFEGGQFNQARSGALVGIRYVGGATLSQVLTTVGQAAKPGHLVPVTVTPDSAPAPAGVSDPGSMDTWETDGGACPGVDQPGAPDAGRDAAPVDADPSPEMSTCTAPATDVTPVRPDVVSDPGAVGTWDGEGGAVPGVVVPAVRLTPGERVIYDGPSGIPARGVFERYSTYGRAYILRDGDHTPVLVQASDLTADPKPPTHIVRVSVFSGGGTPRAGYDPRLEDTAVAQCSCGWSASATGGNWAAVQMWGRGHVESADASEADRPAAADTVSDPGMVDAWDGEGGAVPRVEQPRVHPGDEQQTADGDTYAVRPAVPEWTPVPDGNSRITELTCAGRQYRVYHAPDAVLPYTVRYTLGGADVDLGGWVGLDDVYAIVRADRRRSAALEAERGRVEQQRRRAAYRLQGERRQAPVRLTEETRLAIARRAEEKHRPVAAELYVSPVTGNAVLAFVCGTCATTHDDPLWRPQTIGGSYRTPLSVERATLTALVEKHGWTITGTWTAHGTRGDTMRAWIAPTEAYLAWVDTAHGPDPATPEVEAGERITRAQRGWWDVISKEGHRYELTWRPTLTGPVWSVRRRGADGFETVATTGLAGTVLMGMRVDSAERGNQPADEGNPESVHVPLAS</sequence>
<feature type="region of interest" description="Disordered" evidence="1">
    <location>
        <begin position="1"/>
        <end position="21"/>
    </location>
</feature>
<protein>
    <submittedName>
        <fullName evidence="2">Uncharacterized protein</fullName>
    </submittedName>
</protein>
<name>A0ABP7HMN3_9ACTN</name>
<evidence type="ECO:0000256" key="1">
    <source>
        <dbReference type="SAM" id="MobiDB-lite"/>
    </source>
</evidence>
<feature type="region of interest" description="Disordered" evidence="1">
    <location>
        <begin position="1047"/>
        <end position="1094"/>
    </location>
</feature>
<dbReference type="EMBL" id="BAABDE010000016">
    <property type="protein sequence ID" value="GAA3797172.1"/>
    <property type="molecule type" value="Genomic_DNA"/>
</dbReference>